<name>T0L922_9MICR</name>
<accession>T0L922</accession>
<sequence>MLVEKSYHVETIKLNQAHIFEYLPIKKYIFYIKKSLIYSLLLSNSFNNILEFSVCRNNYSYYDLKKDDAQDGYDISTDIEIGVTSIDNIQQVEIEKFKKYDLLSNELGLIHECKTRIILYVLTWNESKEQIEAYIRSKDWILAEKGRNEILHSKRMMRKINYAKFNIDQERYIETTRHNTSNRNINKTFYINNNIGYDISTDIEIGITSIDNIQQVEIEKLQKYDLLANELGLIHGCKTRIIPYVLTWNESKEQIEAYIRSKDLILVEKGRNENLNSKPKNSKPLCLRNHIKRFSRYTSRYQNIYDILVSYNKLDIFLGAIHKAQTNIVPYAMTWDGVVTKFHKKYIKDLRVHFIRPKTRLLPERKKLRRDREKHEQLKHMSVINLKYMEIIENKCEEIDRCLKKLNVKVMR</sequence>
<dbReference type="EMBL" id="KE647188">
    <property type="protein sequence ID" value="EQB60999.1"/>
    <property type="molecule type" value="Genomic_DNA"/>
</dbReference>
<evidence type="ECO:0000313" key="1">
    <source>
        <dbReference type="EMBL" id="EQB60999.1"/>
    </source>
</evidence>
<protein>
    <submittedName>
        <fullName evidence="1">Uncharacterized protein</fullName>
    </submittedName>
</protein>
<dbReference type="HOGENOM" id="CLU_667468_0_0_1"/>
<gene>
    <name evidence="1" type="ORF">NAPIS_ORF01430</name>
</gene>
<evidence type="ECO:0000313" key="2">
    <source>
        <dbReference type="Proteomes" id="UP000053780"/>
    </source>
</evidence>
<organism evidence="1 2">
    <name type="scientific">Vairimorpha apis BRL 01</name>
    <dbReference type="NCBI Taxonomy" id="1037528"/>
    <lineage>
        <taxon>Eukaryota</taxon>
        <taxon>Fungi</taxon>
        <taxon>Fungi incertae sedis</taxon>
        <taxon>Microsporidia</taxon>
        <taxon>Nosematidae</taxon>
        <taxon>Vairimorpha</taxon>
    </lineage>
</organism>
<reference evidence="1 2" key="1">
    <citation type="journal article" date="2013" name="BMC Genomics">
        <title>Genome sequencing and comparative genomics of honey bee microsporidia, Nosema apis reveal novel insights into host-parasite interactions.</title>
        <authorList>
            <person name="Chen Yp."/>
            <person name="Pettis J.S."/>
            <person name="Zhao Y."/>
            <person name="Liu X."/>
            <person name="Tallon L.J."/>
            <person name="Sadzewicz L.D."/>
            <person name="Li R."/>
            <person name="Zheng H."/>
            <person name="Huang S."/>
            <person name="Zhang X."/>
            <person name="Hamilton M.C."/>
            <person name="Pernal S.F."/>
            <person name="Melathopoulos A.P."/>
            <person name="Yan X."/>
            <person name="Evans J.D."/>
        </authorList>
    </citation>
    <scope>NUCLEOTIDE SEQUENCE [LARGE SCALE GENOMIC DNA]</scope>
    <source>
        <strain evidence="1 2">BRL 01</strain>
    </source>
</reference>
<dbReference type="Proteomes" id="UP000053780">
    <property type="component" value="Unassembled WGS sequence"/>
</dbReference>
<dbReference type="AlphaFoldDB" id="T0L922"/>
<dbReference type="VEuPathDB" id="MicrosporidiaDB:NAPIS_ORF01430"/>
<proteinExistence type="predicted"/>
<keyword evidence="2" id="KW-1185">Reference proteome</keyword>